<dbReference type="PANTHER" id="PTHR46889:SF4">
    <property type="entry name" value="TRANSPOSASE INSO FOR INSERTION SEQUENCE ELEMENT IS911B-RELATED"/>
    <property type="match status" value="1"/>
</dbReference>
<comment type="caution">
    <text evidence="2">The sequence shown here is derived from an EMBL/GenBank/DDBJ whole genome shotgun (WGS) entry which is preliminary data.</text>
</comment>
<dbReference type="EMBL" id="BGZJ01000001">
    <property type="protein sequence ID" value="GBO92948.1"/>
    <property type="molecule type" value="Genomic_DNA"/>
</dbReference>
<name>A0A388S9K0_9BURK</name>
<feature type="domain" description="Integrase catalytic" evidence="1">
    <location>
        <begin position="69"/>
        <end position="238"/>
    </location>
</feature>
<keyword evidence="3" id="KW-1185">Reference proteome</keyword>
<sequence length="292" mass="34301">MREQIVERFCREDVRDLSLTQAFYKLLDENKEYWCSLSTLYRLFRARGLNARRAPTRKARLRSRPTAYSAEKPNEVWTWDITYLRSSTYTGRFYYAYVIVDVYSRMVVSARVFDADNADFAVRFLGDAFRKYGIRPGQLVVHSDNGASMKAAPTMALLEKNGIIFSHSRPRVSNDNPYSESFFRTLKYSGDCLYPRDGFNSVEEAEQWVQSFVEHYNEHHRHRGIRMVTPGQRYRCEDAEVLRRRRETMLEARRNHPERWIGDSVLNCTPIGRVWLNPENGQLEEKRLPGAA</sequence>
<evidence type="ECO:0000313" key="3">
    <source>
        <dbReference type="Proteomes" id="UP000266091"/>
    </source>
</evidence>
<accession>A0A388S9K0</accession>
<dbReference type="PROSITE" id="PS50994">
    <property type="entry name" value="INTEGRASE"/>
    <property type="match status" value="1"/>
</dbReference>
<dbReference type="Gene3D" id="3.30.420.10">
    <property type="entry name" value="Ribonuclease H-like superfamily/Ribonuclease H"/>
    <property type="match status" value="1"/>
</dbReference>
<dbReference type="SUPFAM" id="SSF53098">
    <property type="entry name" value="Ribonuclease H-like"/>
    <property type="match status" value="1"/>
</dbReference>
<dbReference type="InterPro" id="IPR050900">
    <property type="entry name" value="Transposase_IS3/IS150/IS904"/>
</dbReference>
<dbReference type="GO" id="GO:0015074">
    <property type="term" value="P:DNA integration"/>
    <property type="evidence" value="ECO:0007669"/>
    <property type="project" value="InterPro"/>
</dbReference>
<dbReference type="InterPro" id="IPR001584">
    <property type="entry name" value="Integrase_cat-core"/>
</dbReference>
<evidence type="ECO:0000259" key="1">
    <source>
        <dbReference type="PROSITE" id="PS50994"/>
    </source>
</evidence>
<dbReference type="Pfam" id="PF00665">
    <property type="entry name" value="rve"/>
    <property type="match status" value="1"/>
</dbReference>
<protein>
    <submittedName>
        <fullName evidence="2">Transposase</fullName>
    </submittedName>
</protein>
<dbReference type="NCBIfam" id="NF033516">
    <property type="entry name" value="transpos_IS3"/>
    <property type="match status" value="1"/>
</dbReference>
<gene>
    <name evidence="2" type="primary">tnpA_8</name>
    <name evidence="2" type="ORF">MESMUL_03020</name>
</gene>
<dbReference type="Proteomes" id="UP000266091">
    <property type="component" value="Unassembled WGS sequence"/>
</dbReference>
<dbReference type="AlphaFoldDB" id="A0A388S9K0"/>
<dbReference type="InterPro" id="IPR036397">
    <property type="entry name" value="RNaseH_sf"/>
</dbReference>
<dbReference type="InterPro" id="IPR048020">
    <property type="entry name" value="Transpos_IS3"/>
</dbReference>
<proteinExistence type="predicted"/>
<dbReference type="InterPro" id="IPR012337">
    <property type="entry name" value="RNaseH-like_sf"/>
</dbReference>
<dbReference type="GO" id="GO:0003676">
    <property type="term" value="F:nucleic acid binding"/>
    <property type="evidence" value="ECO:0007669"/>
    <property type="project" value="InterPro"/>
</dbReference>
<organism evidence="2 3">
    <name type="scientific">Mesosutterella multiformis</name>
    <dbReference type="NCBI Taxonomy" id="2259133"/>
    <lineage>
        <taxon>Bacteria</taxon>
        <taxon>Pseudomonadati</taxon>
        <taxon>Pseudomonadota</taxon>
        <taxon>Betaproteobacteria</taxon>
        <taxon>Burkholderiales</taxon>
        <taxon>Sutterellaceae</taxon>
        <taxon>Mesosutterella</taxon>
    </lineage>
</organism>
<reference evidence="2 3" key="1">
    <citation type="journal article" date="2018" name="Int. J. Syst. Evol. Microbiol.">
        <title>Mesosutterella multiformis gen. nov., sp. nov., a member of the family Sutterellaceae and Sutterella megalosphaeroides sp. nov., isolated from human faeces.</title>
        <authorList>
            <person name="Sakamoto M."/>
            <person name="Ikeyama N."/>
            <person name="Kunihiro T."/>
            <person name="Iino T."/>
            <person name="Yuki M."/>
            <person name="Ohkuma M."/>
        </authorList>
    </citation>
    <scope>NUCLEOTIDE SEQUENCE [LARGE SCALE GENOMIC DNA]</scope>
    <source>
        <strain evidence="2 3">4NBBH2</strain>
    </source>
</reference>
<evidence type="ECO:0000313" key="2">
    <source>
        <dbReference type="EMBL" id="GBO92948.1"/>
    </source>
</evidence>
<dbReference type="PANTHER" id="PTHR46889">
    <property type="entry name" value="TRANSPOSASE INSF FOR INSERTION SEQUENCE IS3B-RELATED"/>
    <property type="match status" value="1"/>
</dbReference>